<evidence type="ECO:0000256" key="3">
    <source>
        <dbReference type="ARBA" id="ARBA00022771"/>
    </source>
</evidence>
<keyword evidence="2" id="KW-0479">Metal-binding</keyword>
<protein>
    <submittedName>
        <fullName evidence="8">Callose synthase 12</fullName>
    </submittedName>
</protein>
<gene>
    <name evidence="8" type="primary">CALS12_1</name>
    <name evidence="8" type="ORF">CFP56_025237</name>
</gene>
<evidence type="ECO:0000313" key="9">
    <source>
        <dbReference type="Proteomes" id="UP000237347"/>
    </source>
</evidence>
<feature type="domain" description="Replication factor A C-terminal" evidence="7">
    <location>
        <begin position="4"/>
        <end position="125"/>
    </location>
</feature>
<comment type="caution">
    <text evidence="8">The sequence shown here is derived from an EMBL/GenBank/DDBJ whole genome shotgun (WGS) entry which is preliminary data.</text>
</comment>
<dbReference type="InterPro" id="IPR047192">
    <property type="entry name" value="Euk_RPA1_DBD_C"/>
</dbReference>
<dbReference type="InterPro" id="IPR013955">
    <property type="entry name" value="Rep_factor-A_C"/>
</dbReference>
<proteinExistence type="inferred from homology"/>
<evidence type="ECO:0000256" key="6">
    <source>
        <dbReference type="SAM" id="MobiDB-lite"/>
    </source>
</evidence>
<accession>A0AAW0K3D8</accession>
<keyword evidence="4" id="KW-0862">Zinc</keyword>
<feature type="non-terminal residue" evidence="8">
    <location>
        <position position="1"/>
    </location>
</feature>
<comment type="similarity">
    <text evidence="1">Belongs to the replication factor A protein 1 family.</text>
</comment>
<feature type="compositionally biased region" description="Polar residues" evidence="6">
    <location>
        <begin position="170"/>
        <end position="179"/>
    </location>
</feature>
<dbReference type="EMBL" id="PKMF04000399">
    <property type="protein sequence ID" value="KAK7833795.1"/>
    <property type="molecule type" value="Genomic_DNA"/>
</dbReference>
<evidence type="ECO:0000256" key="1">
    <source>
        <dbReference type="ARBA" id="ARBA00005690"/>
    </source>
</evidence>
<dbReference type="Pfam" id="PF08646">
    <property type="entry name" value="Rep_fac-A_C"/>
    <property type="match status" value="1"/>
</dbReference>
<keyword evidence="3" id="KW-0863">Zinc-finger</keyword>
<evidence type="ECO:0000259" key="7">
    <source>
        <dbReference type="Pfam" id="PF08646"/>
    </source>
</evidence>
<dbReference type="AlphaFoldDB" id="A0AAW0K3D8"/>
<dbReference type="PANTHER" id="PTHR47165:SF4">
    <property type="entry name" value="OS03G0429900 PROTEIN"/>
    <property type="match status" value="1"/>
</dbReference>
<reference evidence="8 9" key="1">
    <citation type="journal article" date="2018" name="Sci. Data">
        <title>The draft genome sequence of cork oak.</title>
        <authorList>
            <person name="Ramos A.M."/>
            <person name="Usie A."/>
            <person name="Barbosa P."/>
            <person name="Barros P.M."/>
            <person name="Capote T."/>
            <person name="Chaves I."/>
            <person name="Simoes F."/>
            <person name="Abreu I."/>
            <person name="Carrasquinho I."/>
            <person name="Faro C."/>
            <person name="Guimaraes J.B."/>
            <person name="Mendonca D."/>
            <person name="Nobrega F."/>
            <person name="Rodrigues L."/>
            <person name="Saibo N.J.M."/>
            <person name="Varela M.C."/>
            <person name="Egas C."/>
            <person name="Matos J."/>
            <person name="Miguel C.M."/>
            <person name="Oliveira M.M."/>
            <person name="Ricardo C.P."/>
            <person name="Goncalves S."/>
        </authorList>
    </citation>
    <scope>NUCLEOTIDE SEQUENCE [LARGE SCALE GENOMIC DNA]</scope>
    <source>
        <strain evidence="9">cv. HL8</strain>
    </source>
</reference>
<dbReference type="GO" id="GO:0003677">
    <property type="term" value="F:DNA binding"/>
    <property type="evidence" value="ECO:0007669"/>
    <property type="project" value="UniProtKB-KW"/>
</dbReference>
<dbReference type="Proteomes" id="UP000237347">
    <property type="component" value="Unassembled WGS sequence"/>
</dbReference>
<dbReference type="Gene3D" id="2.40.50.140">
    <property type="entry name" value="Nucleic acid-binding proteins"/>
    <property type="match status" value="1"/>
</dbReference>
<evidence type="ECO:0000256" key="2">
    <source>
        <dbReference type="ARBA" id="ARBA00022723"/>
    </source>
</evidence>
<evidence type="ECO:0000313" key="8">
    <source>
        <dbReference type="EMBL" id="KAK7833795.1"/>
    </source>
</evidence>
<evidence type="ECO:0000256" key="4">
    <source>
        <dbReference type="ARBA" id="ARBA00022833"/>
    </source>
</evidence>
<name>A0AAW0K3D8_QUESU</name>
<dbReference type="GO" id="GO:0008270">
    <property type="term" value="F:zinc ion binding"/>
    <property type="evidence" value="ECO:0007669"/>
    <property type="project" value="UniProtKB-KW"/>
</dbReference>
<dbReference type="InterPro" id="IPR012340">
    <property type="entry name" value="NA-bd_OB-fold"/>
</dbReference>
<dbReference type="CDD" id="cd04476">
    <property type="entry name" value="RPA1_DBD_C"/>
    <property type="match status" value="1"/>
</dbReference>
<keyword evidence="9" id="KW-1185">Reference proteome</keyword>
<keyword evidence="5" id="KW-0238">DNA-binding</keyword>
<dbReference type="PANTHER" id="PTHR47165">
    <property type="entry name" value="OS03G0429900 PROTEIN"/>
    <property type="match status" value="1"/>
</dbReference>
<evidence type="ECO:0000256" key="5">
    <source>
        <dbReference type="ARBA" id="ARBA00023125"/>
    </source>
</evidence>
<feature type="region of interest" description="Disordered" evidence="6">
    <location>
        <begin position="160"/>
        <end position="179"/>
    </location>
</feature>
<sequence length="280" mass="32261">ETIFTCQGKIINIDIDHSGWYFISCEECRKKVKPRDKFLWCDNCNKKACLPIPRYKIQLKVEDSSGMATFILFDSEAEKLLNISTKDLLNKSLEMRMSKIKLEPDEVILPVQIENLKGKQFVFQIQLNDYNLNHGWEFYTIKKLFDSFEETDKAIQFDKMTEPLPPCSEPSATSGSRRTTNGPYIWTSWTSSPSSSASKAITFAPHPPPRQCSDALSPSLDNIDALDATVLRKFGRKLLRNYTNWCSYLSKKSNIWISDHRKAAADHRRELLYVSLFLLI</sequence>
<organism evidence="8 9">
    <name type="scientific">Quercus suber</name>
    <name type="common">Cork oak</name>
    <dbReference type="NCBI Taxonomy" id="58331"/>
    <lineage>
        <taxon>Eukaryota</taxon>
        <taxon>Viridiplantae</taxon>
        <taxon>Streptophyta</taxon>
        <taxon>Embryophyta</taxon>
        <taxon>Tracheophyta</taxon>
        <taxon>Spermatophyta</taxon>
        <taxon>Magnoliopsida</taxon>
        <taxon>eudicotyledons</taxon>
        <taxon>Gunneridae</taxon>
        <taxon>Pentapetalae</taxon>
        <taxon>rosids</taxon>
        <taxon>fabids</taxon>
        <taxon>Fagales</taxon>
        <taxon>Fagaceae</taxon>
        <taxon>Quercus</taxon>
    </lineage>
</organism>
<dbReference type="SUPFAM" id="SSF50249">
    <property type="entry name" value="Nucleic acid-binding proteins"/>
    <property type="match status" value="1"/>
</dbReference>